<accession>A0A7W7EU17</accession>
<comment type="caution">
    <text evidence="1">The sequence shown here is derived from an EMBL/GenBank/DDBJ whole genome shotgun (WGS) entry which is preliminary data.</text>
</comment>
<evidence type="ECO:0000313" key="1">
    <source>
        <dbReference type="EMBL" id="MBB4611900.1"/>
    </source>
</evidence>
<keyword evidence="2" id="KW-1185">Reference proteome</keyword>
<dbReference type="Proteomes" id="UP000538566">
    <property type="component" value="Unassembled WGS sequence"/>
</dbReference>
<evidence type="ECO:0000313" key="2">
    <source>
        <dbReference type="Proteomes" id="UP000538566"/>
    </source>
</evidence>
<gene>
    <name evidence="1" type="ORF">GGR37_000146</name>
</gene>
<protein>
    <submittedName>
        <fullName evidence="1">Uncharacterized protein</fullName>
    </submittedName>
</protein>
<reference evidence="1 2" key="1">
    <citation type="submission" date="2020-08" db="EMBL/GenBank/DDBJ databases">
        <title>Genomic Encyclopedia of Type Strains, Phase IV (KMG-IV): sequencing the most valuable type-strain genomes for metagenomic binning, comparative biology and taxonomic classification.</title>
        <authorList>
            <person name="Goeker M."/>
        </authorList>
    </citation>
    <scope>NUCLEOTIDE SEQUENCE [LARGE SCALE GENOMIC DNA]</scope>
    <source>
        <strain evidence="1 2">DSM 17507</strain>
    </source>
</reference>
<organism evidence="1 2">
    <name type="scientific">Novosphingobium taihuense</name>
    <dbReference type="NCBI Taxonomy" id="260085"/>
    <lineage>
        <taxon>Bacteria</taxon>
        <taxon>Pseudomonadati</taxon>
        <taxon>Pseudomonadota</taxon>
        <taxon>Alphaproteobacteria</taxon>
        <taxon>Sphingomonadales</taxon>
        <taxon>Sphingomonadaceae</taxon>
        <taxon>Novosphingobium</taxon>
    </lineage>
</organism>
<dbReference type="EMBL" id="JACHOA010000001">
    <property type="protein sequence ID" value="MBB4611900.1"/>
    <property type="molecule type" value="Genomic_DNA"/>
</dbReference>
<dbReference type="AlphaFoldDB" id="A0A7W7EU17"/>
<name>A0A7W7EU17_9SPHN</name>
<proteinExistence type="predicted"/>
<sequence>MRGRANEAVRVVPVPHHNPVNQIFKPGAVWANDSNQGNAITKALLDEVLEKPLIRNWRM</sequence>